<dbReference type="OMA" id="LVKNDAC"/>
<protein>
    <submittedName>
        <fullName evidence="1">Uncharacterized protein</fullName>
    </submittedName>
</protein>
<proteinExistence type="predicted"/>
<name>A0A0S4IHW7_BODSA</name>
<reference evidence="2" key="1">
    <citation type="submission" date="2015-09" db="EMBL/GenBank/DDBJ databases">
        <authorList>
            <consortium name="Pathogen Informatics"/>
        </authorList>
    </citation>
    <scope>NUCLEOTIDE SEQUENCE [LARGE SCALE GENOMIC DNA]</scope>
    <source>
        <strain evidence="2">Lake Konstanz</strain>
    </source>
</reference>
<accession>A0A0S4IHW7</accession>
<evidence type="ECO:0000313" key="1">
    <source>
        <dbReference type="EMBL" id="CUE69803.1"/>
    </source>
</evidence>
<dbReference type="VEuPathDB" id="TriTrypDB:BSAL_52175"/>
<sequence>MSLSLASHRLRHVAQRAAAVLPLPPPSTVTVPSTVSPSSSISGANDSEVEHWDMIRWNHSVVQLLQSVSFVGGLSPSHWGRLKIRCLQHLSSMTPKTALACLQTFSRFRVCGKTEAMRLQEIIASGYHESISISNKVQILLTLCTLRVRLSAALKPHILSSLVMIVQQCAPHLLPRVVFAIFSLIGEHVPADVIIAIISRAGSASMKELTAADRVYLLWTVDLVVSASAHTVPLHVQGFQTWLRQSLGLVDRSSVPVHVQQYLLPEPLSLDVLLGKTRPSWQLQPKDVTLLLHTLCRFIGSTTGGTSKIGSRYFDRNRQHLRRQTGGKGDESENTSLVDGSLLSSLETGGGDNNSSTSVGETKAHFDALCHRMTLSLLCCEFTGLNTACQTLRALTQCGAAYWSTQAQILVHLLIRYVLFQYRDAVFFTHQDATPHDEDDALNGFVMLREVPHLSANEHTRLVQLRLTTSLETLEVMKLRLRKHLTVDQLTTLMRVLCAMEDIFGYSQAAAESVSGRAPITFASYYKALLAVKMQRALQIATPTELPHLVIAACKSGSLTSVAVAMCVQRLALDPDGVPGRSVRESCLALNNYAVRHSNELWSTPEPPAHILTSLASVVSSEDVETSSILVAICEACAKSTQHDELEQKWLIVCRRRGPDAPQPSELRTVLRIMAKFHLRHFGLRTALQAVAPRLIRRACHGAPLPVLLDTLISAHLVGVAPRAIMPMAENALNMLSHYESDDLSPVVDRWLRLCGMLGCISLWSSTPLAAKEALGVSVGGSAVRSLSFLSSCFLVGEDTPRLMVQALRAMESQPGEGTHAPLVASTVLMSWRGSRVAARNICMWGSPTILAALMQVQSMSEAERNPHVLWLAAAAATIVLEECSSAGVFTDEMQCKNLRDELVRCARLLCGTGDARASFSLTKVTALVNEQPGATDPSLRHVVHPCAMCGLIAQVMQSQSQDDSTKLFGAQLWRQCVKAMEKLGTTFSAASSVSSNSDSAESPLTHLSPTSVEDHMYEGVVLMNLIGLMVRCGASSQSLDLLAQKWMRRSPTAVDLVGVGTIAEGLVASGKRRPALTEFVAYCIEECSGDGAGKLACVPSHLLAAMVLMTQRDGDRVTITLGRADVVNSVLWSALEQRLDRLHPTTILELVPYCVPQSLDVLCEVIASCVVPVALMEDLVKMFDAVQQLGATSTDILKLEAAISKRTAELA</sequence>
<gene>
    <name evidence="1" type="ORF">BSAL_52175</name>
</gene>
<keyword evidence="2" id="KW-1185">Reference proteome</keyword>
<organism evidence="1 2">
    <name type="scientific">Bodo saltans</name>
    <name type="common">Flagellated protozoan</name>
    <dbReference type="NCBI Taxonomy" id="75058"/>
    <lineage>
        <taxon>Eukaryota</taxon>
        <taxon>Discoba</taxon>
        <taxon>Euglenozoa</taxon>
        <taxon>Kinetoplastea</taxon>
        <taxon>Metakinetoplastina</taxon>
        <taxon>Eubodonida</taxon>
        <taxon>Bodonidae</taxon>
        <taxon>Bodo</taxon>
    </lineage>
</organism>
<dbReference type="AlphaFoldDB" id="A0A0S4IHW7"/>
<dbReference type="EMBL" id="CYKH01000079">
    <property type="protein sequence ID" value="CUE69803.1"/>
    <property type="molecule type" value="Genomic_DNA"/>
</dbReference>
<dbReference type="Proteomes" id="UP000051952">
    <property type="component" value="Unassembled WGS sequence"/>
</dbReference>
<evidence type="ECO:0000313" key="2">
    <source>
        <dbReference type="Proteomes" id="UP000051952"/>
    </source>
</evidence>